<feature type="region of interest" description="Disordered" evidence="1">
    <location>
        <begin position="911"/>
        <end position="937"/>
    </location>
</feature>
<evidence type="ECO:0000313" key="3">
    <source>
        <dbReference type="Proteomes" id="UP000612055"/>
    </source>
</evidence>
<reference evidence="2" key="1">
    <citation type="journal article" date="2020" name="bioRxiv">
        <title>Comparative genomics of Chlamydomonas.</title>
        <authorList>
            <person name="Craig R.J."/>
            <person name="Hasan A.R."/>
            <person name="Ness R.W."/>
            <person name="Keightley P.D."/>
        </authorList>
    </citation>
    <scope>NUCLEOTIDE SEQUENCE</scope>
    <source>
        <strain evidence="2">CCAP 11/70</strain>
    </source>
</reference>
<dbReference type="GO" id="GO:0003712">
    <property type="term" value="F:transcription coregulator activity"/>
    <property type="evidence" value="ECO:0007669"/>
    <property type="project" value="InterPro"/>
</dbReference>
<dbReference type="GO" id="GO:0000124">
    <property type="term" value="C:SAGA complex"/>
    <property type="evidence" value="ECO:0007669"/>
    <property type="project" value="InterPro"/>
</dbReference>
<organism evidence="2 3">
    <name type="scientific">Edaphochlamys debaryana</name>
    <dbReference type="NCBI Taxonomy" id="47281"/>
    <lineage>
        <taxon>Eukaryota</taxon>
        <taxon>Viridiplantae</taxon>
        <taxon>Chlorophyta</taxon>
        <taxon>core chlorophytes</taxon>
        <taxon>Chlorophyceae</taxon>
        <taxon>CS clade</taxon>
        <taxon>Chlamydomonadales</taxon>
        <taxon>Chlamydomonadales incertae sedis</taxon>
        <taxon>Edaphochlamys</taxon>
    </lineage>
</organism>
<dbReference type="Proteomes" id="UP000612055">
    <property type="component" value="Unassembled WGS sequence"/>
</dbReference>
<accession>A0A835YDU3</accession>
<dbReference type="InterPro" id="IPR021950">
    <property type="entry name" value="Spt20"/>
</dbReference>
<feature type="region of interest" description="Disordered" evidence="1">
    <location>
        <begin position="1122"/>
        <end position="1193"/>
    </location>
</feature>
<dbReference type="PANTHER" id="PTHR13526:SF8">
    <property type="entry name" value="TRANSCRIPTION FACTOR SPT20 HOMOLOG"/>
    <property type="match status" value="1"/>
</dbReference>
<dbReference type="OrthoDB" id="10674531at2759"/>
<feature type="compositionally biased region" description="Low complexity" evidence="1">
    <location>
        <begin position="1173"/>
        <end position="1193"/>
    </location>
</feature>
<feature type="compositionally biased region" description="Low complexity" evidence="1">
    <location>
        <begin position="136"/>
        <end position="170"/>
    </location>
</feature>
<feature type="region of interest" description="Disordered" evidence="1">
    <location>
        <begin position="136"/>
        <end position="275"/>
    </location>
</feature>
<feature type="compositionally biased region" description="Low complexity" evidence="1">
    <location>
        <begin position="200"/>
        <end position="251"/>
    </location>
</feature>
<proteinExistence type="predicted"/>
<sequence length="1408" mass="146829">MRKSAQQVAAACAALQAEHGATCRSTPLTQLQKLLLRVLGHHGGSAVVPGTPANLACASHAPAHMRGFATSSKGAKLDASVTSAAQATVAEQNPLVAAFQLGQDSAASRGLGARKLSPQAALTALASRAAAEARESALAARSPSRASSPSKRARASATPAAPPAKGSRPRAAPKPPPAANALAAEAQPGPGPELEAGTQSSAPKPSKGPAPGASSGADAEAGSASPRPAKPAAQVLPSAAAAPPQAPVAAPQAPPTPGHSSQADRNPGAAGAPIFSETGSANVLASGSTSTNASATASGDLSGGAGWGAAAAASAGSRPALERAVTYGSLQEMVVALEKRQHPPTHNNLVQLLGTVESVVGSPAAHARLHRALEGLIKGPYGATLPPLSLAHALLTLSREGAWGPGAVALAKRIAAALHAPDALANDSHWVSMALFAIARTHVAATGQGASGERRAAAREVLAVARPAVGGLADLAREHVGRWPEVAVANLFWSYSRLTMLDNQLLRAACAAAVQGLPRFAPYTLATISYSCALFGRSGTRGDVLKRNTTLLPELVAELERRRFEGFRTQEVANAVWATAKLGIRSQPLLQTACDVVASEEWLRASGTQEWSNVLYALALFDHYDPRVFDQLARAMLTPEQQRYKPHHRRHLHLQQLHPHPQQQQQQQYLRELQGQGAGSMAAEELAGGPDGDAPAPQSSTFSSSPTSSPTSLSLASFTSPSSASSACPSTPTPDAPQAAPADSLRASLSPFLLSCTPQSASNALFAMGVLRHLDERVVDAFLDRLRVDPAATSVPDRVLAARACTQLGYRPPELDALLLESLDRFKAEESTLMAQSLMWCLLNTRAVEEPRYRPLVQHLVHCINTYNPRAWQAATGAHAPRKHTDREERFRARQDELQATWAFREEMRAGGAGAGAEGAEGAAAPPLSPEEEAERRHQEERYMAMLPDDVNQLWQYVCEAERQGLTGPAFRLRLPLDRMAAEVALHRSEAAMVHAGKLVIQGFVAKAVRHMIVSGAFPSVRRVDEEVLLGRDCVSSDIIVHMVHPDDLHLLAEAQAERDRQREGLREVEGAGGVGPEAEGGAWAWEEGLRAATEAEAAAEEAAALAALSRPDSLDALEAADAATAAAKDASTDEEEDDRAEPGAESSSGSGSGSGSSNYAAAMSPLQMAGIAPRDGAGGAPTPDGGAAVPAGLQTRPIAGAGAALPDATAQRLAHARRAMDKSIARDSAIVLAASWAPKTPTAVAAAAAACAAAARESGVKVRTYPVAIEVDGPWHFMRNRRSHANAKTSYRNYVLATLLGGEPANVITIPTQIWVEMLANNELRRRYLWSMLRKTKPPPREPAGFEVWGWTFSAEGWVRKADVGEGGGGMWGGIVPPAPGSVPPGRKGRSGEEAEGGQSAGGEGRQ</sequence>
<protein>
    <recommendedName>
        <fullName evidence="4">RAP domain-containing protein</fullName>
    </recommendedName>
</protein>
<dbReference type="EMBL" id="JAEHOE010000005">
    <property type="protein sequence ID" value="KAG2499889.1"/>
    <property type="molecule type" value="Genomic_DNA"/>
</dbReference>
<comment type="caution">
    <text evidence="2">The sequence shown here is derived from an EMBL/GenBank/DDBJ whole genome shotgun (WGS) entry which is preliminary data.</text>
</comment>
<feature type="compositionally biased region" description="Low complexity" evidence="1">
    <location>
        <begin position="694"/>
        <end position="730"/>
    </location>
</feature>
<evidence type="ECO:0000256" key="1">
    <source>
        <dbReference type="SAM" id="MobiDB-lite"/>
    </source>
</evidence>
<feature type="region of interest" description="Disordered" evidence="1">
    <location>
        <begin position="657"/>
        <end position="743"/>
    </location>
</feature>
<feature type="compositionally biased region" description="Low complexity" evidence="1">
    <location>
        <begin position="179"/>
        <end position="188"/>
    </location>
</feature>
<feature type="region of interest" description="Disordered" evidence="1">
    <location>
        <begin position="1062"/>
        <end position="1081"/>
    </location>
</feature>
<evidence type="ECO:0008006" key="4">
    <source>
        <dbReference type="Google" id="ProtNLM"/>
    </source>
</evidence>
<dbReference type="GO" id="GO:0006357">
    <property type="term" value="P:regulation of transcription by RNA polymerase II"/>
    <property type="evidence" value="ECO:0007669"/>
    <property type="project" value="TreeGrafter"/>
</dbReference>
<feature type="compositionally biased region" description="Low complexity" evidence="1">
    <location>
        <begin position="657"/>
        <end position="675"/>
    </location>
</feature>
<dbReference type="PANTHER" id="PTHR13526">
    <property type="entry name" value="TRANSCRIPTION FACTOR SPT20 HOMOLOG"/>
    <property type="match status" value="1"/>
</dbReference>
<keyword evidence="3" id="KW-1185">Reference proteome</keyword>
<feature type="region of interest" description="Disordered" evidence="1">
    <location>
        <begin position="1370"/>
        <end position="1408"/>
    </location>
</feature>
<name>A0A835YDU3_9CHLO</name>
<gene>
    <name evidence="2" type="ORF">HYH03_002178</name>
</gene>
<evidence type="ECO:0000313" key="2">
    <source>
        <dbReference type="EMBL" id="KAG2499889.1"/>
    </source>
</evidence>